<dbReference type="InterPro" id="IPR031418">
    <property type="entry name" value="RITA1"/>
</dbReference>
<accession>A0A8C9GUZ9</accession>
<keyword evidence="6" id="KW-0963">Cytoplasm</keyword>
<feature type="compositionally biased region" description="Basic and acidic residues" evidence="12">
    <location>
        <begin position="106"/>
        <end position="118"/>
    </location>
</feature>
<feature type="region of interest" description="Disordered" evidence="12">
    <location>
        <begin position="25"/>
        <end position="48"/>
    </location>
</feature>
<keyword evidence="8" id="KW-0914">Notch signaling pathway</keyword>
<evidence type="ECO:0000256" key="9">
    <source>
        <dbReference type="ARBA" id="ARBA00023242"/>
    </source>
</evidence>
<dbReference type="AlphaFoldDB" id="A0A8C9GUZ9"/>
<evidence type="ECO:0000313" key="14">
    <source>
        <dbReference type="Proteomes" id="UP000694416"/>
    </source>
</evidence>
<comment type="subunit">
    <text evidence="4">Interacts with RBPJ/RBPSUH.</text>
</comment>
<evidence type="ECO:0000256" key="6">
    <source>
        <dbReference type="ARBA" id="ARBA00022490"/>
    </source>
</evidence>
<evidence type="ECO:0000256" key="2">
    <source>
        <dbReference type="ARBA" id="ARBA00004496"/>
    </source>
</evidence>
<proteinExistence type="inferred from homology"/>
<comment type="function">
    <text evidence="10">Tubulin-binding protein that acts as a negative regulator of Notch signaling pathway. Shuttles between the cytoplasm and the nucleus and mediates the nuclear export of RBPJ/RBPSUH, thereby preventing the interaction between RBPJ/RBPSUH and NICD product of Notch proteins (Notch intracellular domain), leading to down-regulate Notch-mediated transcription. May play a role in neurogenesis.</text>
</comment>
<feature type="region of interest" description="Disordered" evidence="12">
    <location>
        <begin position="85"/>
        <end position="142"/>
    </location>
</feature>
<feature type="compositionally biased region" description="Polar residues" evidence="12">
    <location>
        <begin position="127"/>
        <end position="139"/>
    </location>
</feature>
<keyword evidence="7" id="KW-0524">Neurogenesis</keyword>
<dbReference type="GO" id="GO:0045746">
    <property type="term" value="P:negative regulation of Notch signaling pathway"/>
    <property type="evidence" value="ECO:0007669"/>
    <property type="project" value="TreeGrafter"/>
</dbReference>
<name>A0A8C9GUZ9_9PRIM</name>
<evidence type="ECO:0000256" key="7">
    <source>
        <dbReference type="ARBA" id="ARBA00022902"/>
    </source>
</evidence>
<comment type="subcellular location">
    <subcellularLocation>
        <location evidence="2">Cytoplasm</location>
    </subcellularLocation>
    <subcellularLocation>
        <location evidence="1">Nucleus</location>
    </subcellularLocation>
</comment>
<dbReference type="GO" id="GO:0007399">
    <property type="term" value="P:nervous system development"/>
    <property type="evidence" value="ECO:0007669"/>
    <property type="project" value="UniProtKB-KW"/>
</dbReference>
<dbReference type="GO" id="GO:0007219">
    <property type="term" value="P:Notch signaling pathway"/>
    <property type="evidence" value="ECO:0007669"/>
    <property type="project" value="UniProtKB-KW"/>
</dbReference>
<keyword evidence="14" id="KW-1185">Reference proteome</keyword>
<dbReference type="Proteomes" id="UP000694416">
    <property type="component" value="Unplaced"/>
</dbReference>
<organism evidence="13 14">
    <name type="scientific">Piliocolobus tephrosceles</name>
    <name type="common">Ugandan red Colobus</name>
    <dbReference type="NCBI Taxonomy" id="591936"/>
    <lineage>
        <taxon>Eukaryota</taxon>
        <taxon>Metazoa</taxon>
        <taxon>Chordata</taxon>
        <taxon>Craniata</taxon>
        <taxon>Vertebrata</taxon>
        <taxon>Euteleostomi</taxon>
        <taxon>Mammalia</taxon>
        <taxon>Eutheria</taxon>
        <taxon>Euarchontoglires</taxon>
        <taxon>Primates</taxon>
        <taxon>Haplorrhini</taxon>
        <taxon>Catarrhini</taxon>
        <taxon>Cercopithecidae</taxon>
        <taxon>Colobinae</taxon>
        <taxon>Piliocolobus</taxon>
    </lineage>
</organism>
<evidence type="ECO:0000256" key="8">
    <source>
        <dbReference type="ARBA" id="ARBA00022976"/>
    </source>
</evidence>
<dbReference type="GO" id="GO:0051168">
    <property type="term" value="P:nuclear export"/>
    <property type="evidence" value="ECO:0007669"/>
    <property type="project" value="InterPro"/>
</dbReference>
<reference evidence="13" key="2">
    <citation type="submission" date="2025-09" db="UniProtKB">
        <authorList>
            <consortium name="Ensembl"/>
        </authorList>
    </citation>
    <scope>IDENTIFICATION</scope>
</reference>
<evidence type="ECO:0000256" key="4">
    <source>
        <dbReference type="ARBA" id="ARBA00011667"/>
    </source>
</evidence>
<dbReference type="PANTHER" id="PTHR34917">
    <property type="entry name" value="RBPJ-INTERACTING AND TUBULIN-ASSOCIATED PROTEIN 1"/>
    <property type="match status" value="1"/>
</dbReference>
<reference evidence="13" key="1">
    <citation type="submission" date="2025-08" db="UniProtKB">
        <authorList>
            <consortium name="Ensembl"/>
        </authorList>
    </citation>
    <scope>IDENTIFICATION</scope>
</reference>
<feature type="compositionally biased region" description="Polar residues" evidence="12">
    <location>
        <begin position="247"/>
        <end position="298"/>
    </location>
</feature>
<dbReference type="GO" id="GO:0005634">
    <property type="term" value="C:nucleus"/>
    <property type="evidence" value="ECO:0007669"/>
    <property type="project" value="UniProtKB-SubCell"/>
</dbReference>
<evidence type="ECO:0000313" key="13">
    <source>
        <dbReference type="Ensembl" id="ENSPTEP00000006749.1"/>
    </source>
</evidence>
<dbReference type="GO" id="GO:0005737">
    <property type="term" value="C:cytoplasm"/>
    <property type="evidence" value="ECO:0007669"/>
    <property type="project" value="UniProtKB-SubCell"/>
</dbReference>
<protein>
    <recommendedName>
        <fullName evidence="5">RBPJ-interacting and tubulin-associated protein 1</fullName>
    </recommendedName>
    <alternativeName>
        <fullName evidence="11">RBPJ-interacting and tubulin-associated protein</fullName>
    </alternativeName>
</protein>
<evidence type="ECO:0000256" key="3">
    <source>
        <dbReference type="ARBA" id="ARBA00010906"/>
    </source>
</evidence>
<evidence type="ECO:0000256" key="10">
    <source>
        <dbReference type="ARBA" id="ARBA00024957"/>
    </source>
</evidence>
<evidence type="ECO:0000256" key="5">
    <source>
        <dbReference type="ARBA" id="ARBA00014447"/>
    </source>
</evidence>
<dbReference type="Ensembl" id="ENSPTET00000010358.1">
    <property type="protein sequence ID" value="ENSPTEP00000006749.1"/>
    <property type="gene ID" value="ENSPTEG00000007735.1"/>
</dbReference>
<evidence type="ECO:0000256" key="1">
    <source>
        <dbReference type="ARBA" id="ARBA00004123"/>
    </source>
</evidence>
<dbReference type="Pfam" id="PF17066">
    <property type="entry name" value="RITA"/>
    <property type="match status" value="1"/>
</dbReference>
<evidence type="ECO:0000256" key="11">
    <source>
        <dbReference type="ARBA" id="ARBA00031318"/>
    </source>
</evidence>
<evidence type="ECO:0000256" key="12">
    <source>
        <dbReference type="SAM" id="MobiDB-lite"/>
    </source>
</evidence>
<sequence length="316" mass="33720">MRTSETTGLPPLALLWLRGATLTSHREPPKQGLAGRAHLPSPGTTGDMKNPVGLAISGMQTLRLQHRCRGGYRVKARPSYVDETLFGSPASTRPTPPDFDPPWVEKANRSRDVGKEASKALGAKGSCETTPSRGSTPTLTPRKKNKYRLISHTPSYCDESLFGSRSEGASFGAPRMAKGDAAKLRALFWTPPATPRGSHSPRPREAPLRAIHPAGPSKTEPGAAADSQKLSMDGLHSSCPLRRGLSHSLTHLNVPSTGHPATSASHTNGPQDLRPSTSGVTFRSPLVTSRARSVSISVPATPRRVGATQKPKPPWK</sequence>
<feature type="region of interest" description="Disordered" evidence="12">
    <location>
        <begin position="190"/>
        <end position="316"/>
    </location>
</feature>
<dbReference type="GO" id="GO:0015631">
    <property type="term" value="F:tubulin binding"/>
    <property type="evidence" value="ECO:0007669"/>
    <property type="project" value="InterPro"/>
</dbReference>
<keyword evidence="9" id="KW-0539">Nucleus</keyword>
<dbReference type="PANTHER" id="PTHR34917:SF1">
    <property type="entry name" value="RBPJ-INTERACTING AND TUBULIN-ASSOCIATED PROTEIN 1"/>
    <property type="match status" value="1"/>
</dbReference>
<comment type="similarity">
    <text evidence="3">Belongs to the RITA family.</text>
</comment>